<dbReference type="InterPro" id="IPR036986">
    <property type="entry name" value="S4_RNA-bd_sf"/>
</dbReference>
<evidence type="ECO:0000256" key="2">
    <source>
        <dbReference type="ARBA" id="ARBA00029460"/>
    </source>
</evidence>
<dbReference type="InterPro" id="IPR029063">
    <property type="entry name" value="SAM-dependent_MTases_sf"/>
</dbReference>
<name>A0A4V3G6C9_9FIRM</name>
<dbReference type="Gene3D" id="3.10.290.10">
    <property type="entry name" value="RNA-binding S4 domain"/>
    <property type="match status" value="1"/>
</dbReference>
<accession>A0A4V3G6C9</accession>
<keyword evidence="6" id="KW-1185">Reference proteome</keyword>
<dbReference type="EMBL" id="SODD01000030">
    <property type="protein sequence ID" value="TDW14814.1"/>
    <property type="molecule type" value="Genomic_DNA"/>
</dbReference>
<dbReference type="OrthoDB" id="9784736at2"/>
<dbReference type="InterPro" id="IPR047048">
    <property type="entry name" value="TlyA"/>
</dbReference>
<evidence type="ECO:0000256" key="3">
    <source>
        <dbReference type="PROSITE-ProRule" id="PRU00182"/>
    </source>
</evidence>
<dbReference type="SMART" id="SM00363">
    <property type="entry name" value="S4"/>
    <property type="match status" value="1"/>
</dbReference>
<keyword evidence="5" id="KW-0808">Transferase</keyword>
<reference evidence="5 6" key="1">
    <citation type="submission" date="2019-03" db="EMBL/GenBank/DDBJ databases">
        <title>Genomic Encyclopedia of Type Strains, Phase IV (KMG-IV): sequencing the most valuable type-strain genomes for metagenomic binning, comparative biology and taxonomic classification.</title>
        <authorList>
            <person name="Goeker M."/>
        </authorList>
    </citation>
    <scope>NUCLEOTIDE SEQUENCE [LARGE SCALE GENOMIC DNA]</scope>
    <source>
        <strain evidence="5 6">DSM 28867</strain>
    </source>
</reference>
<dbReference type="GO" id="GO:0032259">
    <property type="term" value="P:methylation"/>
    <property type="evidence" value="ECO:0007669"/>
    <property type="project" value="UniProtKB-KW"/>
</dbReference>
<evidence type="ECO:0000313" key="6">
    <source>
        <dbReference type="Proteomes" id="UP000294743"/>
    </source>
</evidence>
<dbReference type="RefSeq" id="WP_134170289.1">
    <property type="nucleotide sequence ID" value="NZ_SODD01000030.1"/>
</dbReference>
<dbReference type="Pfam" id="PF01479">
    <property type="entry name" value="S4"/>
    <property type="match status" value="1"/>
</dbReference>
<organism evidence="5 6">
    <name type="scientific">Breznakia blatticola</name>
    <dbReference type="NCBI Taxonomy" id="1754012"/>
    <lineage>
        <taxon>Bacteria</taxon>
        <taxon>Bacillati</taxon>
        <taxon>Bacillota</taxon>
        <taxon>Erysipelotrichia</taxon>
        <taxon>Erysipelotrichales</taxon>
        <taxon>Erysipelotrichaceae</taxon>
        <taxon>Breznakia</taxon>
    </lineage>
</organism>
<dbReference type="AlphaFoldDB" id="A0A4V3G6C9"/>
<dbReference type="CDD" id="cd00165">
    <property type="entry name" value="S4"/>
    <property type="match status" value="1"/>
</dbReference>
<protein>
    <submittedName>
        <fullName evidence="5">23S rRNA (Cytidine1920-2'-O)/16S rRNA (Cytidine1409-2'-O)-methyltransferase</fullName>
    </submittedName>
</protein>
<comment type="caution">
    <text evidence="5">The sequence shown here is derived from an EMBL/GenBank/DDBJ whole genome shotgun (WGS) entry which is preliminary data.</text>
</comment>
<dbReference type="GO" id="GO:0008168">
    <property type="term" value="F:methyltransferase activity"/>
    <property type="evidence" value="ECO:0007669"/>
    <property type="project" value="UniProtKB-KW"/>
</dbReference>
<gene>
    <name evidence="5" type="ORF">EDD63_1307</name>
</gene>
<dbReference type="InterPro" id="IPR002942">
    <property type="entry name" value="S4_RNA-bd"/>
</dbReference>
<dbReference type="CDD" id="cd02440">
    <property type="entry name" value="AdoMet_MTases"/>
    <property type="match status" value="1"/>
</dbReference>
<dbReference type="PANTHER" id="PTHR32319">
    <property type="entry name" value="BACTERIAL HEMOLYSIN-LIKE PROTEIN"/>
    <property type="match status" value="1"/>
</dbReference>
<dbReference type="NCBIfam" id="TIGR00478">
    <property type="entry name" value="tly"/>
    <property type="match status" value="1"/>
</dbReference>
<dbReference type="Gene3D" id="3.40.50.150">
    <property type="entry name" value="Vaccinia Virus protein VP39"/>
    <property type="match status" value="1"/>
</dbReference>
<sequence>MRLDQYLATYKDVKSRAAAQDLIKEGYVEVNKKIIRKPAYTINDTDCIVVHKSEHEFASRGGLKLFYAIEKYHVQLSDKVVLDIGASTGGFTDVCLQQGARHVYAVDVGVDQLAQSLKDNPKVSNLESCDIRTLDPAKIQQVIDFICIDVSFISLKKIFDVVVTYCNDKTELLVLVKPQFEVGKNFVNKQGVVKDKNVHKRLLLDYMDYFQSLGFGIKAIDKAAIQGRSGNQEYIFYMKYHSVSKSIHIQDVLKGE</sequence>
<feature type="domain" description="RNA-binding S4" evidence="4">
    <location>
        <begin position="1"/>
        <end position="63"/>
    </location>
</feature>
<dbReference type="Proteomes" id="UP000294743">
    <property type="component" value="Unassembled WGS sequence"/>
</dbReference>
<dbReference type="PROSITE" id="PS50889">
    <property type="entry name" value="S4"/>
    <property type="match status" value="1"/>
</dbReference>
<proteinExistence type="inferred from homology"/>
<dbReference type="InterPro" id="IPR004538">
    <property type="entry name" value="Hemolysin_A/TlyA"/>
</dbReference>
<dbReference type="SUPFAM" id="SSF53335">
    <property type="entry name" value="S-adenosyl-L-methionine-dependent methyltransferases"/>
    <property type="match status" value="1"/>
</dbReference>
<evidence type="ECO:0000256" key="1">
    <source>
        <dbReference type="ARBA" id="ARBA00022884"/>
    </source>
</evidence>
<evidence type="ECO:0000259" key="4">
    <source>
        <dbReference type="SMART" id="SM00363"/>
    </source>
</evidence>
<evidence type="ECO:0000313" key="5">
    <source>
        <dbReference type="EMBL" id="TDW14814.1"/>
    </source>
</evidence>
<dbReference type="GO" id="GO:0003723">
    <property type="term" value="F:RNA binding"/>
    <property type="evidence" value="ECO:0007669"/>
    <property type="project" value="UniProtKB-KW"/>
</dbReference>
<comment type="similarity">
    <text evidence="2">Belongs to the TlyA family.</text>
</comment>
<dbReference type="PANTHER" id="PTHR32319:SF0">
    <property type="entry name" value="BACTERIAL HEMOLYSIN-LIKE PROTEIN"/>
    <property type="match status" value="1"/>
</dbReference>
<keyword evidence="5" id="KW-0489">Methyltransferase</keyword>
<dbReference type="PIRSF" id="PIRSF005578">
    <property type="entry name" value="TlyA"/>
    <property type="match status" value="1"/>
</dbReference>
<keyword evidence="1 3" id="KW-0694">RNA-binding</keyword>
<dbReference type="Pfam" id="PF01728">
    <property type="entry name" value="FtsJ"/>
    <property type="match status" value="1"/>
</dbReference>
<dbReference type="InterPro" id="IPR002877">
    <property type="entry name" value="RNA_MeTrfase_FtsJ_dom"/>
</dbReference>